<keyword evidence="5" id="KW-1185">Reference proteome</keyword>
<protein>
    <recommendedName>
        <fullName evidence="6">Chromosome transmission fidelity protein 8</fullName>
    </recommendedName>
</protein>
<dbReference type="PANTHER" id="PTHR28605">
    <property type="entry name" value="CTF8, CHROMOSOME TRANSMISSION FIDELITY FACTOR 8 HOMOLOG (S. CEREVISIAE)"/>
    <property type="match status" value="1"/>
</dbReference>
<feature type="non-terminal residue" evidence="3">
    <location>
        <position position="1"/>
    </location>
</feature>
<gene>
    <name evidence="4" type="ORF">BOX15_Mlig022102g1</name>
    <name evidence="3" type="ORF">BOX15_Mlig022102g5</name>
</gene>
<reference evidence="3 5" key="1">
    <citation type="submission" date="2017-06" db="EMBL/GenBank/DDBJ databases">
        <title>A platform for efficient transgenesis in Macrostomum lignano, a flatworm model organism for stem cell research.</title>
        <authorList>
            <person name="Berezikov E."/>
        </authorList>
    </citation>
    <scope>NUCLEOTIDE SEQUENCE [LARGE SCALE GENOMIC DNA]</scope>
    <source>
        <strain evidence="3">DV1</strain>
        <tissue evidence="3">Whole organism</tissue>
    </source>
</reference>
<evidence type="ECO:0000313" key="5">
    <source>
        <dbReference type="Proteomes" id="UP000215902"/>
    </source>
</evidence>
<accession>A0A267DU67</accession>
<proteinExistence type="predicted"/>
<dbReference type="Proteomes" id="UP000215902">
    <property type="component" value="Unassembled WGS sequence"/>
</dbReference>
<evidence type="ECO:0000313" key="4">
    <source>
        <dbReference type="EMBL" id="PAA93336.1"/>
    </source>
</evidence>
<dbReference type="OrthoDB" id="121932at2759"/>
<dbReference type="EMBL" id="NIVC01003177">
    <property type="protein sequence ID" value="PAA52838.1"/>
    <property type="molecule type" value="Genomic_DNA"/>
</dbReference>
<organism evidence="3 5">
    <name type="scientific">Macrostomum lignano</name>
    <dbReference type="NCBI Taxonomy" id="282301"/>
    <lineage>
        <taxon>Eukaryota</taxon>
        <taxon>Metazoa</taxon>
        <taxon>Spiralia</taxon>
        <taxon>Lophotrochozoa</taxon>
        <taxon>Platyhelminthes</taxon>
        <taxon>Rhabditophora</taxon>
        <taxon>Macrostomorpha</taxon>
        <taxon>Macrostomida</taxon>
        <taxon>Macrostomidae</taxon>
        <taxon>Macrostomum</taxon>
    </lineage>
</organism>
<dbReference type="GO" id="GO:0005634">
    <property type="term" value="C:nucleus"/>
    <property type="evidence" value="ECO:0007669"/>
    <property type="project" value="UniProtKB-SubCell"/>
</dbReference>
<evidence type="ECO:0000313" key="3">
    <source>
        <dbReference type="EMBL" id="PAA52838.1"/>
    </source>
</evidence>
<sequence length="113" mass="12526">QLTVQLPQLESGNQTGCWSLIELQGSFESRTLAEDNLIDQEEKLRGGLIGDLLFSRHSGQPLLIVGHHLLQGKSVPLEKPLAVIRGNQIVGVIRNKLVFRDRPKPIIASVTKR</sequence>
<dbReference type="AlphaFoldDB" id="A0A267DU67"/>
<evidence type="ECO:0000256" key="2">
    <source>
        <dbReference type="ARBA" id="ARBA00023242"/>
    </source>
</evidence>
<dbReference type="EMBL" id="NIVC01000029">
    <property type="protein sequence ID" value="PAA93336.1"/>
    <property type="molecule type" value="Genomic_DNA"/>
</dbReference>
<dbReference type="PANTHER" id="PTHR28605:SF1">
    <property type="entry name" value="CHROMOSOME TRANSMISSION FIDELITY FACTOR 8"/>
    <property type="match status" value="1"/>
</dbReference>
<dbReference type="STRING" id="282301.A0A267DU67"/>
<comment type="caution">
    <text evidence="3">The sequence shown here is derived from an EMBL/GenBank/DDBJ whole genome shotgun (WGS) entry which is preliminary data.</text>
</comment>
<evidence type="ECO:0000256" key="1">
    <source>
        <dbReference type="ARBA" id="ARBA00004123"/>
    </source>
</evidence>
<comment type="subcellular location">
    <subcellularLocation>
        <location evidence="1">Nucleus</location>
    </subcellularLocation>
</comment>
<keyword evidence="2" id="KW-0539">Nucleus</keyword>
<evidence type="ECO:0008006" key="6">
    <source>
        <dbReference type="Google" id="ProtNLM"/>
    </source>
</evidence>
<name>A0A267DU67_9PLAT</name>